<protein>
    <submittedName>
        <fullName evidence="1">Uncharacterized protein</fullName>
    </submittedName>
</protein>
<sequence>MINTEENLRRNFTLPRSLYKDLQELAERMTAAGPGKVTVSDLIIWGAKKIVEENKKTLD</sequence>
<reference evidence="1 2" key="1">
    <citation type="submission" date="2016-11" db="EMBL/GenBank/DDBJ databases">
        <title>Comparative genomics of Acidibacillus ferroxidans species.</title>
        <authorList>
            <person name="Oliveira G."/>
            <person name="Nunes G."/>
            <person name="Oliveira R."/>
            <person name="Araujo F."/>
            <person name="Salim A."/>
            <person name="Scholte L."/>
            <person name="Morais D."/>
            <person name="Nancucheo I."/>
            <person name="Johnson D.B."/>
            <person name="Grail B."/>
            <person name="Bittencourt J."/>
            <person name="Valadares R."/>
        </authorList>
    </citation>
    <scope>NUCLEOTIDE SEQUENCE [LARGE SCALE GENOMIC DNA]</scope>
    <source>
        <strain evidence="1 2">Y002</strain>
    </source>
</reference>
<comment type="caution">
    <text evidence="1">The sequence shown here is derived from an EMBL/GenBank/DDBJ whole genome shotgun (WGS) entry which is preliminary data.</text>
</comment>
<proteinExistence type="predicted"/>
<dbReference type="Proteomes" id="UP000245380">
    <property type="component" value="Unassembled WGS sequence"/>
</dbReference>
<name>A0A2U3D3J1_SULT2</name>
<organism evidence="1 2">
    <name type="scientific">Sulfoacidibacillus thermotolerans</name>
    <name type="common">Acidibacillus sulfuroxidans</name>
    <dbReference type="NCBI Taxonomy" id="1765684"/>
    <lineage>
        <taxon>Bacteria</taxon>
        <taxon>Bacillati</taxon>
        <taxon>Bacillota</taxon>
        <taxon>Bacilli</taxon>
        <taxon>Bacillales</taxon>
        <taxon>Alicyclobacillaceae</taxon>
        <taxon>Sulfoacidibacillus</taxon>
    </lineage>
</organism>
<dbReference type="RefSeq" id="WP_109431676.1">
    <property type="nucleotide sequence ID" value="NZ_MPDK01000039.1"/>
</dbReference>
<accession>A0A2U3D3J1</accession>
<dbReference type="EMBL" id="MPDK01000039">
    <property type="protein sequence ID" value="PWI55843.1"/>
    <property type="molecule type" value="Genomic_DNA"/>
</dbReference>
<keyword evidence="2" id="KW-1185">Reference proteome</keyword>
<evidence type="ECO:0000313" key="1">
    <source>
        <dbReference type="EMBL" id="PWI55843.1"/>
    </source>
</evidence>
<gene>
    <name evidence="1" type="ORF">BM613_13240</name>
</gene>
<dbReference type="AlphaFoldDB" id="A0A2U3D3J1"/>
<evidence type="ECO:0000313" key="2">
    <source>
        <dbReference type="Proteomes" id="UP000245380"/>
    </source>
</evidence>